<dbReference type="PIRSF" id="PIRSF000390">
    <property type="entry name" value="PLP_StrS"/>
    <property type="match status" value="1"/>
</dbReference>
<dbReference type="AlphaFoldDB" id="A0A0H3CXG8"/>
<dbReference type="InterPro" id="IPR015424">
    <property type="entry name" value="PyrdxlP-dep_Trfase"/>
</dbReference>
<dbReference type="eggNOG" id="COG0399">
    <property type="taxonomic scope" value="Bacteria"/>
</dbReference>
<keyword evidence="6" id="KW-0808">Transferase</keyword>
<feature type="modified residue" description="N6-(pyridoxal phosphate)lysine" evidence="4">
    <location>
        <position position="178"/>
    </location>
</feature>
<dbReference type="CDD" id="cd00616">
    <property type="entry name" value="AHBA_syn"/>
    <property type="match status" value="1"/>
</dbReference>
<dbReference type="OrthoDB" id="5342089at2"/>
<evidence type="ECO:0000313" key="6">
    <source>
        <dbReference type="EMBL" id="ADJ42031.1"/>
    </source>
</evidence>
<dbReference type="HOGENOM" id="CLU_033332_7_2_11"/>
<dbReference type="InterPro" id="IPR015421">
    <property type="entry name" value="PyrdxlP-dep_Trfase_major"/>
</dbReference>
<dbReference type="PATRIC" id="fig|749927.5.peg.213"/>
<dbReference type="EMBL" id="CP002000">
    <property type="protein sequence ID" value="ADJ42031.1"/>
    <property type="molecule type" value="Genomic_DNA"/>
</dbReference>
<proteinExistence type="inferred from homology"/>
<comment type="similarity">
    <text evidence="5">Belongs to the DegT/DnrJ/EryC1 family.</text>
</comment>
<evidence type="ECO:0000256" key="1">
    <source>
        <dbReference type="ARBA" id="ARBA00001933"/>
    </source>
</evidence>
<dbReference type="Gene3D" id="3.40.640.10">
    <property type="entry name" value="Type I PLP-dependent aspartate aminotransferase-like (Major domain)"/>
    <property type="match status" value="1"/>
</dbReference>
<evidence type="ECO:0000256" key="2">
    <source>
        <dbReference type="ARBA" id="ARBA00023194"/>
    </source>
</evidence>
<accession>A0A0H3CXG8</accession>
<dbReference type="Proteomes" id="UP000000328">
    <property type="component" value="Chromosome"/>
</dbReference>
<dbReference type="GeneID" id="92868003"/>
<protein>
    <submittedName>
        <fullName evidence="6">Aminotransferase</fullName>
    </submittedName>
</protein>
<reference evidence="6 7" key="1">
    <citation type="journal article" date="2010" name="Cell Res.">
        <title>Complete genome sequence of the rifamycin SV-producing Amycolatopsis mediterranei U32 revealed its genetic characteristics in phylogeny and metabolism.</title>
        <authorList>
            <person name="Zhao W."/>
            <person name="Zhong Y."/>
            <person name="Yuan H."/>
            <person name="Wang J."/>
            <person name="Zheng H."/>
            <person name="Wang Y."/>
            <person name="Cen X."/>
            <person name="Xu F."/>
            <person name="Bai J."/>
            <person name="Han X."/>
            <person name="Lu G."/>
            <person name="Zhu Y."/>
            <person name="Shao Z."/>
            <person name="Yan H."/>
            <person name="Li C."/>
            <person name="Peng N."/>
            <person name="Zhang Z."/>
            <person name="Zhang Y."/>
            <person name="Lin W."/>
            <person name="Fan Y."/>
            <person name="Qin Z."/>
            <person name="Hu Y."/>
            <person name="Zhu B."/>
            <person name="Wang S."/>
            <person name="Ding X."/>
            <person name="Zhao G.P."/>
        </authorList>
    </citation>
    <scope>NUCLEOTIDE SEQUENCE [LARGE SCALE GENOMIC DNA]</scope>
    <source>
        <strain evidence="7">U-32</strain>
    </source>
</reference>
<dbReference type="SUPFAM" id="SSF53383">
    <property type="entry name" value="PLP-dependent transferases"/>
    <property type="match status" value="1"/>
</dbReference>
<dbReference type="PANTHER" id="PTHR30244:SF34">
    <property type="entry name" value="DTDP-4-AMINO-4,6-DIDEOXYGALACTOSE TRANSAMINASE"/>
    <property type="match status" value="1"/>
</dbReference>
<gene>
    <name evidence="6" type="ordered locus">AMED_0208</name>
</gene>
<evidence type="ECO:0000313" key="7">
    <source>
        <dbReference type="Proteomes" id="UP000000328"/>
    </source>
</evidence>
<dbReference type="GO" id="GO:0030170">
    <property type="term" value="F:pyridoxal phosphate binding"/>
    <property type="evidence" value="ECO:0007669"/>
    <property type="project" value="TreeGrafter"/>
</dbReference>
<dbReference type="Gene3D" id="3.90.1150.10">
    <property type="entry name" value="Aspartate Aminotransferase, domain 1"/>
    <property type="match status" value="1"/>
</dbReference>
<dbReference type="InterPro" id="IPR015422">
    <property type="entry name" value="PyrdxlP-dep_Trfase_small"/>
</dbReference>
<dbReference type="GO" id="GO:0017000">
    <property type="term" value="P:antibiotic biosynthetic process"/>
    <property type="evidence" value="ECO:0007669"/>
    <property type="project" value="UniProtKB-KW"/>
</dbReference>
<comment type="cofactor">
    <cofactor evidence="1">
        <name>pyridoxal 5'-phosphate</name>
        <dbReference type="ChEBI" id="CHEBI:597326"/>
    </cofactor>
</comment>
<dbReference type="KEGG" id="amd:AMED_0208"/>
<evidence type="ECO:0000256" key="4">
    <source>
        <dbReference type="PIRSR" id="PIRSR000390-2"/>
    </source>
</evidence>
<dbReference type="Pfam" id="PF01041">
    <property type="entry name" value="DegT_DnrJ_EryC1"/>
    <property type="match status" value="1"/>
</dbReference>
<name>A0A0H3CXG8_AMYMU</name>
<feature type="active site" description="Proton acceptor" evidence="3">
    <location>
        <position position="178"/>
    </location>
</feature>
<dbReference type="PANTHER" id="PTHR30244">
    <property type="entry name" value="TRANSAMINASE"/>
    <property type="match status" value="1"/>
</dbReference>
<keyword evidence="6" id="KW-0032">Aminotransferase</keyword>
<dbReference type="GO" id="GO:0008483">
    <property type="term" value="F:transaminase activity"/>
    <property type="evidence" value="ECO:0007669"/>
    <property type="project" value="UniProtKB-KW"/>
</dbReference>
<keyword evidence="4 5" id="KW-0663">Pyridoxal phosphate</keyword>
<dbReference type="InterPro" id="IPR000653">
    <property type="entry name" value="DegT/StrS_aminotransferase"/>
</dbReference>
<keyword evidence="2" id="KW-0045">Antibiotic biosynthesis</keyword>
<sequence length="368" mass="39399">MIPITVVDVRDAEDLVVEVLRSGAIAQGPMVKRFEDAFAAVSGTKHAIAVNNGTTALVAALQVLDLQPGDEVITSPFTFVATLNAILEAGATVRFADIRRDDFAIDPDAVAKTVTDRTKVLMPVHLYGQTADMGKLAPLAAERGLHVIEDSAQAVGASFEGKPAGSFGIGCFSLYATKNITTAEGGVITTDDDALADKLRVLRNQGMRARYQYEVAGHNYRMTDLHAAVGIPQLAKLDQLTAARQANAKRLSEGLAGTPGLDLPQVLPGREHVWHQYTVLVGPHAFLSRDELAAALTERGIGNGIYYPKIVFDYDCYAGHDLIPGARVEDFPVARAVSEQALSLPVHPHLTESDLDTIIETVREVLGA</sequence>
<evidence type="ECO:0000256" key="5">
    <source>
        <dbReference type="RuleBase" id="RU004508"/>
    </source>
</evidence>
<dbReference type="RefSeq" id="WP_013222158.1">
    <property type="nucleotide sequence ID" value="NC_014318.1"/>
</dbReference>
<evidence type="ECO:0000256" key="3">
    <source>
        <dbReference type="PIRSR" id="PIRSR000390-1"/>
    </source>
</evidence>
<dbReference type="GO" id="GO:0000271">
    <property type="term" value="P:polysaccharide biosynthetic process"/>
    <property type="evidence" value="ECO:0007669"/>
    <property type="project" value="TreeGrafter"/>
</dbReference>
<organism evidence="6 7">
    <name type="scientific">Amycolatopsis mediterranei (strain U-32)</name>
    <dbReference type="NCBI Taxonomy" id="749927"/>
    <lineage>
        <taxon>Bacteria</taxon>
        <taxon>Bacillati</taxon>
        <taxon>Actinomycetota</taxon>
        <taxon>Actinomycetes</taxon>
        <taxon>Pseudonocardiales</taxon>
        <taxon>Pseudonocardiaceae</taxon>
        <taxon>Amycolatopsis</taxon>
    </lineage>
</organism>